<name>A0A645IQW9_9ZZZZ</name>
<protein>
    <recommendedName>
        <fullName evidence="1">YqbQ/XkdQ domain-containing protein</fullName>
    </recommendedName>
</protein>
<accession>A0A645IQW9</accession>
<dbReference type="InterPro" id="IPR056937">
    <property type="entry name" value="YqbQ/XkdQ"/>
</dbReference>
<gene>
    <name evidence="2" type="ORF">SDC9_200391</name>
</gene>
<evidence type="ECO:0000313" key="2">
    <source>
        <dbReference type="EMBL" id="MPN52729.1"/>
    </source>
</evidence>
<comment type="caution">
    <text evidence="2">The sequence shown here is derived from an EMBL/GenBank/DDBJ whole genome shotgun (WGS) entry which is preliminary data.</text>
</comment>
<proteinExistence type="predicted"/>
<dbReference type="Pfam" id="PF24032">
    <property type="entry name" value="YQBQ"/>
    <property type="match status" value="1"/>
</dbReference>
<feature type="domain" description="YqbQ/XkdQ" evidence="1">
    <location>
        <begin position="12"/>
        <end position="130"/>
    </location>
</feature>
<sequence length="156" mass="16553">MVTKEKSGATPVLRPGASLLTLSVTESVESMVNRVVITDANDNRVTAQEDAAAIALYGLMQSVLKQREGRDTAAEAAQLLAENGLSQKIAVTALGNPTLISGSCVVLQEPVTGLYGLCWIDSDTHTWSKTGLYQCKLVLNFRSLMDKAEAGSLPDA</sequence>
<organism evidence="2">
    <name type="scientific">bioreactor metagenome</name>
    <dbReference type="NCBI Taxonomy" id="1076179"/>
    <lineage>
        <taxon>unclassified sequences</taxon>
        <taxon>metagenomes</taxon>
        <taxon>ecological metagenomes</taxon>
    </lineage>
</organism>
<evidence type="ECO:0000259" key="1">
    <source>
        <dbReference type="Pfam" id="PF24032"/>
    </source>
</evidence>
<reference evidence="2" key="1">
    <citation type="submission" date="2019-08" db="EMBL/GenBank/DDBJ databases">
        <authorList>
            <person name="Kucharzyk K."/>
            <person name="Murdoch R.W."/>
            <person name="Higgins S."/>
            <person name="Loffler F."/>
        </authorList>
    </citation>
    <scope>NUCLEOTIDE SEQUENCE</scope>
</reference>
<dbReference type="EMBL" id="VSSQ01119104">
    <property type="protein sequence ID" value="MPN52729.1"/>
    <property type="molecule type" value="Genomic_DNA"/>
</dbReference>
<dbReference type="AlphaFoldDB" id="A0A645IQW9"/>